<protein>
    <submittedName>
        <fullName evidence="2">Uncharacterized protein</fullName>
    </submittedName>
</protein>
<keyword evidence="1" id="KW-1133">Transmembrane helix</keyword>
<feature type="transmembrane region" description="Helical" evidence="1">
    <location>
        <begin position="72"/>
        <end position="92"/>
    </location>
</feature>
<proteinExistence type="predicted"/>
<dbReference type="EMBL" id="LGKG01000180">
    <property type="protein sequence ID" value="KPC59511.1"/>
    <property type="molecule type" value="Genomic_DNA"/>
</dbReference>
<feature type="transmembrane region" description="Helical" evidence="1">
    <location>
        <begin position="46"/>
        <end position="65"/>
    </location>
</feature>
<evidence type="ECO:0000256" key="1">
    <source>
        <dbReference type="SAM" id="Phobius"/>
    </source>
</evidence>
<dbReference type="Proteomes" id="UP000037982">
    <property type="component" value="Unassembled WGS sequence"/>
</dbReference>
<name>A0A0N0GVQ5_9ACTN</name>
<organism evidence="2 3">
    <name type="scientific">Streptomyces chattanoogensis</name>
    <dbReference type="NCBI Taxonomy" id="66876"/>
    <lineage>
        <taxon>Bacteria</taxon>
        <taxon>Bacillati</taxon>
        <taxon>Actinomycetota</taxon>
        <taxon>Actinomycetes</taxon>
        <taxon>Kitasatosporales</taxon>
        <taxon>Streptomycetaceae</taxon>
        <taxon>Streptomyces</taxon>
    </lineage>
</organism>
<keyword evidence="1" id="KW-0472">Membrane</keyword>
<sequence>MPAPEDLDPDRADWQVRAWSLFPRPFAVVLPWAWVHFAFADDLSRAPAVLAVVLTHAALVVVWCGRRRARRVLTWVGIGCYLLAVVLCVLLAKIL</sequence>
<keyword evidence="1" id="KW-0812">Transmembrane</keyword>
<dbReference type="AlphaFoldDB" id="A0A0N0GVQ5"/>
<keyword evidence="3" id="KW-1185">Reference proteome</keyword>
<accession>A0A0N0GVQ5</accession>
<evidence type="ECO:0000313" key="3">
    <source>
        <dbReference type="Proteomes" id="UP000037982"/>
    </source>
</evidence>
<gene>
    <name evidence="2" type="ORF">ADL29_34285</name>
</gene>
<reference evidence="3" key="1">
    <citation type="submission" date="2015-07" db="EMBL/GenBank/DDBJ databases">
        <authorList>
            <person name="Ju K.-S."/>
            <person name="Doroghazi J.R."/>
            <person name="Metcalf W.W."/>
        </authorList>
    </citation>
    <scope>NUCLEOTIDE SEQUENCE [LARGE SCALE GENOMIC DNA]</scope>
    <source>
        <strain evidence="3">NRRL ISP-5002</strain>
    </source>
</reference>
<dbReference type="PATRIC" id="fig|66876.3.peg.7549"/>
<evidence type="ECO:0000313" key="2">
    <source>
        <dbReference type="EMBL" id="KPC59511.1"/>
    </source>
</evidence>
<comment type="caution">
    <text evidence="2">The sequence shown here is derived from an EMBL/GenBank/DDBJ whole genome shotgun (WGS) entry which is preliminary data.</text>
</comment>
<dbReference type="RefSeq" id="WP_053927422.1">
    <property type="nucleotide sequence ID" value="NZ_LGKG01000180.1"/>
</dbReference>